<evidence type="ECO:0000256" key="1">
    <source>
        <dbReference type="ARBA" id="ARBA00004479"/>
    </source>
</evidence>
<comment type="caution">
    <text evidence="10">The sequence shown here is derived from an EMBL/GenBank/DDBJ whole genome shotgun (WGS) entry which is preliminary data.</text>
</comment>
<dbReference type="Pfam" id="PF00362">
    <property type="entry name" value="Integrin_beta"/>
    <property type="match status" value="1"/>
</dbReference>
<reference evidence="10 11" key="1">
    <citation type="submission" date="2024-05" db="EMBL/GenBank/DDBJ databases">
        <title>Genome sequencing and assembly of Indian major carp, Cirrhinus mrigala (Hamilton, 1822).</title>
        <authorList>
            <person name="Mohindra V."/>
            <person name="Chowdhury L.M."/>
            <person name="Lal K."/>
            <person name="Jena J.K."/>
        </authorList>
    </citation>
    <scope>NUCLEOTIDE SEQUENCE [LARGE SCALE GENOMIC DNA]</scope>
    <source>
        <strain evidence="10">CM1030</strain>
        <tissue evidence="10">Blood</tissue>
    </source>
</reference>
<dbReference type="PANTHER" id="PTHR10082">
    <property type="entry name" value="INTEGRIN BETA SUBUNIT"/>
    <property type="match status" value="1"/>
</dbReference>
<dbReference type="InterPro" id="IPR015812">
    <property type="entry name" value="Integrin_bsu"/>
</dbReference>
<proteinExistence type="inferred from homology"/>
<dbReference type="PANTHER" id="PTHR10082:SF42">
    <property type="entry name" value="INTEGRIN BETA-4"/>
    <property type="match status" value="1"/>
</dbReference>
<evidence type="ECO:0000259" key="9">
    <source>
        <dbReference type="Pfam" id="PF00362"/>
    </source>
</evidence>
<dbReference type="Proteomes" id="UP001529510">
    <property type="component" value="Unassembled WGS sequence"/>
</dbReference>
<feature type="non-terminal residue" evidence="10">
    <location>
        <position position="1"/>
    </location>
</feature>
<evidence type="ECO:0000256" key="7">
    <source>
        <dbReference type="ARBA" id="ARBA00023180"/>
    </source>
</evidence>
<keyword evidence="6" id="KW-1015">Disulfide bond</keyword>
<sequence>NLQINKSVKYSQVAPQLMSMTLLPGEEREVEMEVFETGRGPLDLYILMDFSNSMSDDLNNLKSMGNQL</sequence>
<organism evidence="10 11">
    <name type="scientific">Cirrhinus mrigala</name>
    <name type="common">Mrigala</name>
    <dbReference type="NCBI Taxonomy" id="683832"/>
    <lineage>
        <taxon>Eukaryota</taxon>
        <taxon>Metazoa</taxon>
        <taxon>Chordata</taxon>
        <taxon>Craniata</taxon>
        <taxon>Vertebrata</taxon>
        <taxon>Euteleostomi</taxon>
        <taxon>Actinopterygii</taxon>
        <taxon>Neopterygii</taxon>
        <taxon>Teleostei</taxon>
        <taxon>Ostariophysi</taxon>
        <taxon>Cypriniformes</taxon>
        <taxon>Cyprinidae</taxon>
        <taxon>Labeoninae</taxon>
        <taxon>Labeonini</taxon>
        <taxon>Cirrhinus</taxon>
    </lineage>
</organism>
<keyword evidence="4 8" id="KW-0401">Integrin</keyword>
<evidence type="ECO:0000256" key="8">
    <source>
        <dbReference type="RuleBase" id="RU000633"/>
    </source>
</evidence>
<dbReference type="SUPFAM" id="SSF53300">
    <property type="entry name" value="vWA-like"/>
    <property type="match status" value="1"/>
</dbReference>
<keyword evidence="7" id="KW-0325">Glycoprotein</keyword>
<dbReference type="InterPro" id="IPR002369">
    <property type="entry name" value="Integrin_bsu_VWA"/>
</dbReference>
<dbReference type="AlphaFoldDB" id="A0ABD0QLF0"/>
<evidence type="ECO:0000256" key="4">
    <source>
        <dbReference type="ARBA" id="ARBA00023037"/>
    </source>
</evidence>
<protein>
    <recommendedName>
        <fullName evidence="8">Integrin beta</fullName>
    </recommendedName>
</protein>
<evidence type="ECO:0000313" key="10">
    <source>
        <dbReference type="EMBL" id="KAL0187044.1"/>
    </source>
</evidence>
<dbReference type="GO" id="GO:0007229">
    <property type="term" value="P:integrin-mediated signaling pathway"/>
    <property type="evidence" value="ECO:0007669"/>
    <property type="project" value="UniProtKB-KW"/>
</dbReference>
<keyword evidence="5" id="KW-0472">Membrane</keyword>
<dbReference type="EMBL" id="JAMKFB020000008">
    <property type="protein sequence ID" value="KAL0187044.1"/>
    <property type="molecule type" value="Genomic_DNA"/>
</dbReference>
<evidence type="ECO:0000256" key="2">
    <source>
        <dbReference type="ARBA" id="ARBA00007449"/>
    </source>
</evidence>
<comment type="subcellular location">
    <subcellularLocation>
        <location evidence="8">Cell membrane</location>
        <topology evidence="8">Single-pass type I membrane protein</topology>
    </subcellularLocation>
    <subcellularLocation>
        <location evidence="1">Membrane</location>
        <topology evidence="1">Single-pass type I membrane protein</topology>
    </subcellularLocation>
</comment>
<accession>A0ABD0QLF0</accession>
<dbReference type="GO" id="GO:0005886">
    <property type="term" value="C:plasma membrane"/>
    <property type="evidence" value="ECO:0007669"/>
    <property type="project" value="UniProtKB-SubCell"/>
</dbReference>
<keyword evidence="11" id="KW-1185">Reference proteome</keyword>
<dbReference type="GO" id="GO:0007155">
    <property type="term" value="P:cell adhesion"/>
    <property type="evidence" value="ECO:0007669"/>
    <property type="project" value="UniProtKB-KW"/>
</dbReference>
<feature type="domain" description="Integrin beta subunit VWA" evidence="9">
    <location>
        <begin position="40"/>
        <end position="68"/>
    </location>
</feature>
<name>A0ABD0QLF0_CIRMR</name>
<evidence type="ECO:0000256" key="5">
    <source>
        <dbReference type="ARBA" id="ARBA00023136"/>
    </source>
</evidence>
<evidence type="ECO:0000256" key="6">
    <source>
        <dbReference type="ARBA" id="ARBA00023157"/>
    </source>
</evidence>
<evidence type="ECO:0000313" key="11">
    <source>
        <dbReference type="Proteomes" id="UP001529510"/>
    </source>
</evidence>
<evidence type="ECO:0000256" key="3">
    <source>
        <dbReference type="ARBA" id="ARBA00022692"/>
    </source>
</evidence>
<dbReference type="InterPro" id="IPR036465">
    <property type="entry name" value="vWFA_dom_sf"/>
</dbReference>
<gene>
    <name evidence="10" type="ORF">M9458_018714</name>
</gene>
<keyword evidence="8" id="KW-0130">Cell adhesion</keyword>
<feature type="non-terminal residue" evidence="10">
    <location>
        <position position="68"/>
    </location>
</feature>
<dbReference type="PRINTS" id="PR01186">
    <property type="entry name" value="INTEGRINB"/>
</dbReference>
<dbReference type="Gene3D" id="3.40.50.410">
    <property type="entry name" value="von Willebrand factor, type A domain"/>
    <property type="match status" value="1"/>
</dbReference>
<comment type="similarity">
    <text evidence="2 8">Belongs to the integrin beta chain family.</text>
</comment>
<keyword evidence="3 8" id="KW-0812">Transmembrane</keyword>